<dbReference type="InterPro" id="IPR036873">
    <property type="entry name" value="Rhodanese-like_dom_sf"/>
</dbReference>
<accession>A0A7R8WLI5</accession>
<dbReference type="OrthoDB" id="8299667at2759"/>
<dbReference type="Gene3D" id="3.40.250.10">
    <property type="entry name" value="Rhodanese-like domain"/>
    <property type="match status" value="1"/>
</dbReference>
<dbReference type="InterPro" id="IPR022111">
    <property type="entry name" value="Rhodanese_C"/>
</dbReference>
<dbReference type="EMBL" id="OB663335">
    <property type="protein sequence ID" value="CAD7231263.1"/>
    <property type="molecule type" value="Genomic_DNA"/>
</dbReference>
<evidence type="ECO:0000313" key="1">
    <source>
        <dbReference type="EMBL" id="CAD7231263.1"/>
    </source>
</evidence>
<reference evidence="1" key="1">
    <citation type="submission" date="2020-11" db="EMBL/GenBank/DDBJ databases">
        <authorList>
            <person name="Tran Van P."/>
        </authorList>
    </citation>
    <scope>NUCLEOTIDE SEQUENCE</scope>
</reference>
<dbReference type="NCBIfam" id="NF001133">
    <property type="entry name" value="PRK00142.1-1"/>
    <property type="match status" value="1"/>
</dbReference>
<dbReference type="InterPro" id="IPR001763">
    <property type="entry name" value="Rhodanese-like_dom"/>
</dbReference>
<dbReference type="AlphaFoldDB" id="A0A7R8WLI5"/>
<dbReference type="PANTHER" id="PTHR43846:SF1">
    <property type="entry name" value="TRNA URIDINE(34) HYDROXYLASE"/>
    <property type="match status" value="1"/>
</dbReference>
<dbReference type="Pfam" id="PF00581">
    <property type="entry name" value="Rhodanese"/>
    <property type="match status" value="1"/>
</dbReference>
<organism evidence="1">
    <name type="scientific">Cyprideis torosa</name>
    <dbReference type="NCBI Taxonomy" id="163714"/>
    <lineage>
        <taxon>Eukaryota</taxon>
        <taxon>Metazoa</taxon>
        <taxon>Ecdysozoa</taxon>
        <taxon>Arthropoda</taxon>
        <taxon>Crustacea</taxon>
        <taxon>Oligostraca</taxon>
        <taxon>Ostracoda</taxon>
        <taxon>Podocopa</taxon>
        <taxon>Podocopida</taxon>
        <taxon>Cytherocopina</taxon>
        <taxon>Cytheroidea</taxon>
        <taxon>Cytherideidae</taxon>
        <taxon>Cyprideis</taxon>
    </lineage>
</organism>
<sequence length="372" mass="41624">MTKKNMNARIAGALLELLEVFGTDDDESEVNLDQELRQLISSNSKTGNLDYYIMPKSDEYHLLPNQDPANTITKEKVELGLAQSPAKPMGFETYSCSSCHVPSKGFLPGRLQGIADGGVGFGVAGIRLNIAIDDDGKSFIVLKIKVREKIVADGLDDDSFDVTKKGIHLSADKFNELTEDEKTIVIDMRNHYESEVGKFKMAITPDVETFREALPVVEKMLEDKKDHNIVMYCTGGIRCEKASAYYKHKGFKNVYQLDGGIIEYARQAEALGIENKFIGKNFVFDERLGERISEDVISKCHQCGKPCDDHTNCANEACHILFIQCEDCAKEYNKTCSVKCKEYYALSEEKKEELKGQIEFNGTKFGKGVNDN</sequence>
<dbReference type="Pfam" id="PF12368">
    <property type="entry name" value="Rhodanese_C"/>
    <property type="match status" value="1"/>
</dbReference>
<dbReference type="CDD" id="cd01518">
    <property type="entry name" value="RHOD_YceA"/>
    <property type="match status" value="1"/>
</dbReference>
<dbReference type="PANTHER" id="PTHR43846">
    <property type="entry name" value="UPF0176 PROTEIN YCEA"/>
    <property type="match status" value="1"/>
</dbReference>
<name>A0A7R8WLI5_9CRUS</name>
<gene>
    <name evidence="1" type="ORF">CTOB1V02_LOCUS9115</name>
</gene>
<dbReference type="SMART" id="SM00450">
    <property type="entry name" value="RHOD"/>
    <property type="match status" value="1"/>
</dbReference>
<dbReference type="PROSITE" id="PS50206">
    <property type="entry name" value="RHODANESE_3"/>
    <property type="match status" value="1"/>
</dbReference>
<proteinExistence type="predicted"/>
<dbReference type="SUPFAM" id="SSF52821">
    <property type="entry name" value="Rhodanese/Cell cycle control phosphatase"/>
    <property type="match status" value="1"/>
</dbReference>
<protein>
    <submittedName>
        <fullName evidence="1">Uncharacterized protein</fullName>
    </submittedName>
</protein>